<dbReference type="PANTHER" id="PTHR43292:SF3">
    <property type="entry name" value="ACYL-COA DEHYDROGENASE FADE29"/>
    <property type="match status" value="1"/>
</dbReference>
<evidence type="ECO:0000259" key="8">
    <source>
        <dbReference type="Pfam" id="PF02770"/>
    </source>
</evidence>
<evidence type="ECO:0000256" key="6">
    <source>
        <dbReference type="RuleBase" id="RU362125"/>
    </source>
</evidence>
<evidence type="ECO:0000256" key="1">
    <source>
        <dbReference type="ARBA" id="ARBA00001974"/>
    </source>
</evidence>
<accession>A0ABT9A1C1</accession>
<dbReference type="Pfam" id="PF02770">
    <property type="entry name" value="Acyl-CoA_dh_M"/>
    <property type="match status" value="1"/>
</dbReference>
<keyword evidence="4 6" id="KW-0274">FAD</keyword>
<dbReference type="InterPro" id="IPR009075">
    <property type="entry name" value="AcylCo_DH/oxidase_C"/>
</dbReference>
<dbReference type="Proteomes" id="UP001176468">
    <property type="component" value="Unassembled WGS sequence"/>
</dbReference>
<dbReference type="InterPro" id="IPR046373">
    <property type="entry name" value="Acyl-CoA_Oxase/DH_mid-dom_sf"/>
</dbReference>
<dbReference type="InterPro" id="IPR037069">
    <property type="entry name" value="AcylCoA_DH/ox_N_sf"/>
</dbReference>
<dbReference type="Pfam" id="PF00441">
    <property type="entry name" value="Acyl-CoA_dh_1"/>
    <property type="match status" value="1"/>
</dbReference>
<evidence type="ECO:0000256" key="4">
    <source>
        <dbReference type="ARBA" id="ARBA00022827"/>
    </source>
</evidence>
<dbReference type="PANTHER" id="PTHR43292">
    <property type="entry name" value="ACYL-COA DEHYDROGENASE"/>
    <property type="match status" value="1"/>
</dbReference>
<evidence type="ECO:0000259" key="7">
    <source>
        <dbReference type="Pfam" id="PF00441"/>
    </source>
</evidence>
<gene>
    <name evidence="10" type="ORF">Q5H94_14945</name>
</gene>
<dbReference type="Pfam" id="PF02771">
    <property type="entry name" value="Acyl-CoA_dh_N"/>
    <property type="match status" value="1"/>
</dbReference>
<name>A0ABT9A1C1_9SPHN</name>
<dbReference type="InterPro" id="IPR036250">
    <property type="entry name" value="AcylCo_DH-like_C"/>
</dbReference>
<sequence>MEFGWPEAQRKYRERVRSIIDRDLPEDWPEIHRHGLASPEQAKAGRVFAGKLAKEGLLVQHWPKEFGGGDGEPWEHFILGEEMWPRGEPRGPQYMNVNWLGPALMKYASAEQRERFLPPIIAGDVIWCQLFSEPSAGSDLAAMQTKSVRVGEEYVVNGMKVWTSYARLAEWGFLLTRSGPARRDITILLVDMKSPGITIRPFPGIVEDGHLHEVYFDNVRVHVENRLFEENRGWEPVTYALNYERVGVQRYQIIHDAMHQAVKELKRRGTFDNDPLVQRDAGIVLAKCEASRLISYEVVDQRARNLPPSEDASVARMSAKECIMAFNDFVSTWMPEVLSEEPIGGDWQLSWAHSFTIASAIAAGAYEIQCDIVATRQLGLPRGA</sequence>
<evidence type="ECO:0000256" key="5">
    <source>
        <dbReference type="ARBA" id="ARBA00023002"/>
    </source>
</evidence>
<proteinExistence type="inferred from homology"/>
<organism evidence="10 11">
    <name type="scientific">Sphingomonas immobilis</name>
    <dbReference type="NCBI Taxonomy" id="3063997"/>
    <lineage>
        <taxon>Bacteria</taxon>
        <taxon>Pseudomonadati</taxon>
        <taxon>Pseudomonadota</taxon>
        <taxon>Alphaproteobacteria</taxon>
        <taxon>Sphingomonadales</taxon>
        <taxon>Sphingomonadaceae</taxon>
        <taxon>Sphingomonas</taxon>
    </lineage>
</organism>
<dbReference type="InterPro" id="IPR013786">
    <property type="entry name" value="AcylCoA_DH/ox_N"/>
</dbReference>
<dbReference type="Gene3D" id="2.40.110.10">
    <property type="entry name" value="Butyryl-CoA Dehydrogenase, subunit A, domain 2"/>
    <property type="match status" value="1"/>
</dbReference>
<reference evidence="10" key="1">
    <citation type="submission" date="2023-07" db="EMBL/GenBank/DDBJ databases">
        <authorList>
            <person name="Kim M.K."/>
        </authorList>
    </citation>
    <scope>NUCLEOTIDE SEQUENCE</scope>
    <source>
        <strain evidence="10">CA1-15</strain>
    </source>
</reference>
<feature type="domain" description="Acyl-CoA dehydrogenase/oxidase N-terminal" evidence="9">
    <location>
        <begin position="7"/>
        <end position="124"/>
    </location>
</feature>
<evidence type="ECO:0000313" key="11">
    <source>
        <dbReference type="Proteomes" id="UP001176468"/>
    </source>
</evidence>
<dbReference type="SUPFAM" id="SSF47203">
    <property type="entry name" value="Acyl-CoA dehydrogenase C-terminal domain-like"/>
    <property type="match status" value="1"/>
</dbReference>
<dbReference type="EMBL" id="JAUQSZ010000010">
    <property type="protein sequence ID" value="MDO7843629.1"/>
    <property type="molecule type" value="Genomic_DNA"/>
</dbReference>
<feature type="domain" description="Acyl-CoA oxidase/dehydrogenase middle" evidence="8">
    <location>
        <begin position="128"/>
        <end position="219"/>
    </location>
</feature>
<dbReference type="Gene3D" id="1.10.540.10">
    <property type="entry name" value="Acyl-CoA dehydrogenase/oxidase, N-terminal domain"/>
    <property type="match status" value="1"/>
</dbReference>
<evidence type="ECO:0000256" key="3">
    <source>
        <dbReference type="ARBA" id="ARBA00022630"/>
    </source>
</evidence>
<dbReference type="SUPFAM" id="SSF56645">
    <property type="entry name" value="Acyl-CoA dehydrogenase NM domain-like"/>
    <property type="match status" value="1"/>
</dbReference>
<dbReference type="Gene3D" id="1.20.140.10">
    <property type="entry name" value="Butyryl-CoA Dehydrogenase, subunit A, domain 3"/>
    <property type="match status" value="1"/>
</dbReference>
<evidence type="ECO:0000259" key="9">
    <source>
        <dbReference type="Pfam" id="PF02771"/>
    </source>
</evidence>
<comment type="cofactor">
    <cofactor evidence="1 6">
        <name>FAD</name>
        <dbReference type="ChEBI" id="CHEBI:57692"/>
    </cofactor>
</comment>
<dbReference type="InterPro" id="IPR009100">
    <property type="entry name" value="AcylCoA_DH/oxidase_NM_dom_sf"/>
</dbReference>
<feature type="domain" description="Acyl-CoA dehydrogenase/oxidase C-terminal" evidence="7">
    <location>
        <begin position="231"/>
        <end position="377"/>
    </location>
</feature>
<evidence type="ECO:0000313" key="10">
    <source>
        <dbReference type="EMBL" id="MDO7843629.1"/>
    </source>
</evidence>
<protein>
    <submittedName>
        <fullName evidence="10">Acyl-CoA dehydrogenase family protein</fullName>
    </submittedName>
</protein>
<dbReference type="InterPro" id="IPR052161">
    <property type="entry name" value="Mycobact_Acyl-CoA_DH"/>
</dbReference>
<keyword evidence="11" id="KW-1185">Reference proteome</keyword>
<evidence type="ECO:0000256" key="2">
    <source>
        <dbReference type="ARBA" id="ARBA00009347"/>
    </source>
</evidence>
<keyword evidence="5 6" id="KW-0560">Oxidoreductase</keyword>
<keyword evidence="3 6" id="KW-0285">Flavoprotein</keyword>
<dbReference type="RefSeq" id="WP_304562084.1">
    <property type="nucleotide sequence ID" value="NZ_JAUQSZ010000010.1"/>
</dbReference>
<comment type="caution">
    <text evidence="10">The sequence shown here is derived from an EMBL/GenBank/DDBJ whole genome shotgun (WGS) entry which is preliminary data.</text>
</comment>
<comment type="similarity">
    <text evidence="2 6">Belongs to the acyl-CoA dehydrogenase family.</text>
</comment>
<dbReference type="InterPro" id="IPR006091">
    <property type="entry name" value="Acyl-CoA_Oxase/DH_mid-dom"/>
</dbReference>